<dbReference type="HAMAP" id="MF_01808">
    <property type="entry name" value="Recomb_XerC_XerD"/>
    <property type="match status" value="1"/>
</dbReference>
<dbReference type="InterPro" id="IPR002104">
    <property type="entry name" value="Integrase_catalytic"/>
</dbReference>
<accession>A0A285PDC8</accession>
<evidence type="ECO:0000259" key="10">
    <source>
        <dbReference type="PROSITE" id="PS51898"/>
    </source>
</evidence>
<proteinExistence type="inferred from homology"/>
<dbReference type="AlphaFoldDB" id="A0A285PDC8"/>
<dbReference type="RefSeq" id="WP_097154112.1">
    <property type="nucleotide sequence ID" value="NZ_OBEL01000003.1"/>
</dbReference>
<dbReference type="Pfam" id="PF00589">
    <property type="entry name" value="Phage_integrase"/>
    <property type="match status" value="1"/>
</dbReference>
<comment type="similarity">
    <text evidence="9">Belongs to the 'phage' integrase family. XerC subfamily.</text>
</comment>
<keyword evidence="2 9" id="KW-0963">Cytoplasm</keyword>
<evidence type="ECO:0000256" key="5">
    <source>
        <dbReference type="ARBA" id="ARBA00022908"/>
    </source>
</evidence>
<dbReference type="GO" id="GO:0009037">
    <property type="term" value="F:tyrosine-based site-specific recombinase activity"/>
    <property type="evidence" value="ECO:0007669"/>
    <property type="project" value="UniProtKB-UniRule"/>
</dbReference>
<dbReference type="PROSITE" id="PS51898">
    <property type="entry name" value="TYR_RECOMBINASE"/>
    <property type="match status" value="1"/>
</dbReference>
<dbReference type="Proteomes" id="UP000219439">
    <property type="component" value="Unassembled WGS sequence"/>
</dbReference>
<dbReference type="InterPro" id="IPR011010">
    <property type="entry name" value="DNA_brk_join_enz"/>
</dbReference>
<feature type="domain" description="Tyr recombinase" evidence="10">
    <location>
        <begin position="126"/>
        <end position="310"/>
    </location>
</feature>
<keyword evidence="4 9" id="KW-0159">Chromosome partition</keyword>
<feature type="domain" description="Core-binding (CB)" evidence="11">
    <location>
        <begin position="14"/>
        <end position="105"/>
    </location>
</feature>
<dbReference type="InterPro" id="IPR044068">
    <property type="entry name" value="CB"/>
</dbReference>
<dbReference type="InterPro" id="IPR010998">
    <property type="entry name" value="Integrase_recombinase_N"/>
</dbReference>
<evidence type="ECO:0000313" key="12">
    <source>
        <dbReference type="EMBL" id="SNZ19719.1"/>
    </source>
</evidence>
<dbReference type="InterPro" id="IPR050090">
    <property type="entry name" value="Tyrosine_recombinase_XerCD"/>
</dbReference>
<feature type="active site" evidence="9">
    <location>
        <position position="169"/>
    </location>
</feature>
<dbReference type="Gene3D" id="1.10.150.130">
    <property type="match status" value="1"/>
</dbReference>
<evidence type="ECO:0000256" key="9">
    <source>
        <dbReference type="HAMAP-Rule" id="MF_01808"/>
    </source>
</evidence>
<reference evidence="12 13" key="1">
    <citation type="submission" date="2017-09" db="EMBL/GenBank/DDBJ databases">
        <authorList>
            <person name="Ehlers B."/>
            <person name="Leendertz F.H."/>
        </authorList>
    </citation>
    <scope>NUCLEOTIDE SEQUENCE [LARGE SCALE GENOMIC DNA]</scope>
    <source>
        <strain evidence="12 13">DSM 18289</strain>
    </source>
</reference>
<evidence type="ECO:0000256" key="1">
    <source>
        <dbReference type="ARBA" id="ARBA00004496"/>
    </source>
</evidence>
<comment type="function">
    <text evidence="9">Site-specific tyrosine recombinase, which acts by catalyzing the cutting and rejoining of the recombining DNA molecules. The XerC-XerD complex is essential to convert dimers of the bacterial chromosome into monomers to permit their segregation at cell division. It also contributes to the segregational stability of plasmids.</text>
</comment>
<gene>
    <name evidence="9" type="primary">xerC</name>
    <name evidence="12" type="ORF">SAMN06265368_2811</name>
</gene>
<organism evidence="12 13">
    <name type="scientific">Cohaesibacter gelatinilyticus</name>
    <dbReference type="NCBI Taxonomy" id="372072"/>
    <lineage>
        <taxon>Bacteria</taxon>
        <taxon>Pseudomonadati</taxon>
        <taxon>Pseudomonadota</taxon>
        <taxon>Alphaproteobacteria</taxon>
        <taxon>Hyphomicrobiales</taxon>
        <taxon>Cohaesibacteraceae</taxon>
    </lineage>
</organism>
<dbReference type="PANTHER" id="PTHR30349">
    <property type="entry name" value="PHAGE INTEGRASE-RELATED"/>
    <property type="match status" value="1"/>
</dbReference>
<dbReference type="Pfam" id="PF02899">
    <property type="entry name" value="Phage_int_SAM_1"/>
    <property type="match status" value="1"/>
</dbReference>
<keyword evidence="8 9" id="KW-0131">Cell cycle</keyword>
<dbReference type="PROSITE" id="PS51900">
    <property type="entry name" value="CB"/>
    <property type="match status" value="1"/>
</dbReference>
<protein>
    <recommendedName>
        <fullName evidence="9">Tyrosine recombinase XerC</fullName>
    </recommendedName>
</protein>
<feature type="active site" evidence="9">
    <location>
        <position position="194"/>
    </location>
</feature>
<evidence type="ECO:0000256" key="8">
    <source>
        <dbReference type="ARBA" id="ARBA00023306"/>
    </source>
</evidence>
<dbReference type="GO" id="GO:0005737">
    <property type="term" value="C:cytoplasm"/>
    <property type="evidence" value="ECO:0007669"/>
    <property type="project" value="UniProtKB-SubCell"/>
</dbReference>
<comment type="subunit">
    <text evidence="9">Forms a cyclic heterotetrameric complex composed of two molecules of XerC and two molecules of XerD.</text>
</comment>
<dbReference type="InterPro" id="IPR004107">
    <property type="entry name" value="Integrase_SAM-like_N"/>
</dbReference>
<dbReference type="SUPFAM" id="SSF56349">
    <property type="entry name" value="DNA breaking-rejoining enzymes"/>
    <property type="match status" value="1"/>
</dbReference>
<keyword evidence="6 9" id="KW-0238">DNA-binding</keyword>
<dbReference type="OrthoDB" id="9801717at2"/>
<keyword evidence="13" id="KW-1185">Reference proteome</keyword>
<feature type="active site" evidence="9">
    <location>
        <position position="265"/>
    </location>
</feature>
<keyword evidence="3 9" id="KW-0132">Cell division</keyword>
<dbReference type="Gene3D" id="1.10.443.10">
    <property type="entry name" value="Intergrase catalytic core"/>
    <property type="match status" value="1"/>
</dbReference>
<dbReference type="GO" id="GO:0051301">
    <property type="term" value="P:cell division"/>
    <property type="evidence" value="ECO:0007669"/>
    <property type="project" value="UniProtKB-KW"/>
</dbReference>
<dbReference type="InterPro" id="IPR013762">
    <property type="entry name" value="Integrase-like_cat_sf"/>
</dbReference>
<dbReference type="EMBL" id="OBEL01000003">
    <property type="protein sequence ID" value="SNZ19719.1"/>
    <property type="molecule type" value="Genomic_DNA"/>
</dbReference>
<evidence type="ECO:0000256" key="3">
    <source>
        <dbReference type="ARBA" id="ARBA00022618"/>
    </source>
</evidence>
<evidence type="ECO:0000256" key="2">
    <source>
        <dbReference type="ARBA" id="ARBA00022490"/>
    </source>
</evidence>
<keyword evidence="5 9" id="KW-0229">DNA integration</keyword>
<feature type="active site" description="O-(3'-phospho-DNA)-tyrosine intermediate" evidence="9">
    <location>
        <position position="297"/>
    </location>
</feature>
<sequence>MVQTSNTPLLIATPRLRQAQKLWQQALANERRLSASTLAAYDRDLDVFFSFLTMHQGEVADVSHFQILKPMDVRSFMASQRQTGLSSRSLARTMAGIRSFVRHLESRNMATSAPFAAVNTPKYSKGLPKPLTIEKATNLIDPSQSLEEDPWVIARDSAILALLYGCGLRISEALGLNVQEAPIEGRDALTITGKGNKQRRVPVLPIVQKAVTHYLALCPFELEPKDKLFRGVKGGPLNPRMVQRTVEKMRGSLGLPETATPHALRHSFATHLLANGGDLRTIQELLGHASLSTTQSYTQVEMGELMDIYQKAHPRS</sequence>
<evidence type="ECO:0000256" key="6">
    <source>
        <dbReference type="ARBA" id="ARBA00023125"/>
    </source>
</evidence>
<dbReference type="GO" id="GO:0007059">
    <property type="term" value="P:chromosome segregation"/>
    <property type="evidence" value="ECO:0007669"/>
    <property type="project" value="UniProtKB-UniRule"/>
</dbReference>
<evidence type="ECO:0000313" key="13">
    <source>
        <dbReference type="Proteomes" id="UP000219439"/>
    </source>
</evidence>
<feature type="active site" evidence="9">
    <location>
        <position position="262"/>
    </location>
</feature>
<dbReference type="GO" id="GO:0006313">
    <property type="term" value="P:DNA transposition"/>
    <property type="evidence" value="ECO:0007669"/>
    <property type="project" value="UniProtKB-UniRule"/>
</dbReference>
<feature type="active site" evidence="9">
    <location>
        <position position="288"/>
    </location>
</feature>
<keyword evidence="7 9" id="KW-0233">DNA recombination</keyword>
<dbReference type="InterPro" id="IPR023009">
    <property type="entry name" value="Tyrosine_recombinase_XerC/XerD"/>
</dbReference>
<dbReference type="GO" id="GO:0003677">
    <property type="term" value="F:DNA binding"/>
    <property type="evidence" value="ECO:0007669"/>
    <property type="project" value="UniProtKB-UniRule"/>
</dbReference>
<evidence type="ECO:0000256" key="7">
    <source>
        <dbReference type="ARBA" id="ARBA00023172"/>
    </source>
</evidence>
<comment type="subcellular location">
    <subcellularLocation>
        <location evidence="1 9">Cytoplasm</location>
    </subcellularLocation>
</comment>
<name>A0A285PDC8_9HYPH</name>
<dbReference type="PANTHER" id="PTHR30349:SF90">
    <property type="entry name" value="TYROSINE RECOMBINASE XERD"/>
    <property type="match status" value="1"/>
</dbReference>
<evidence type="ECO:0000259" key="11">
    <source>
        <dbReference type="PROSITE" id="PS51900"/>
    </source>
</evidence>
<evidence type="ECO:0000256" key="4">
    <source>
        <dbReference type="ARBA" id="ARBA00022829"/>
    </source>
</evidence>